<protein>
    <recommendedName>
        <fullName evidence="1">protein S-acyltransferase</fullName>
        <ecNumber evidence="1">2.3.1.225</ecNumber>
    </recommendedName>
</protein>
<feature type="region of interest" description="Disordered" evidence="5">
    <location>
        <begin position="36"/>
        <end position="72"/>
    </location>
</feature>
<name>A0AAD5X6R0_9FUNG</name>
<keyword evidence="7" id="KW-1185">Reference proteome</keyword>
<evidence type="ECO:0000256" key="2">
    <source>
        <dbReference type="ARBA" id="ARBA00022737"/>
    </source>
</evidence>
<gene>
    <name evidence="6" type="ORF">HK097_005693</name>
</gene>
<evidence type="ECO:0000256" key="1">
    <source>
        <dbReference type="ARBA" id="ARBA00012210"/>
    </source>
</evidence>
<feature type="compositionally biased region" description="Basic residues" evidence="5">
    <location>
        <begin position="45"/>
        <end position="57"/>
    </location>
</feature>
<organism evidence="6 7">
    <name type="scientific">Rhizophlyctis rosea</name>
    <dbReference type="NCBI Taxonomy" id="64517"/>
    <lineage>
        <taxon>Eukaryota</taxon>
        <taxon>Fungi</taxon>
        <taxon>Fungi incertae sedis</taxon>
        <taxon>Chytridiomycota</taxon>
        <taxon>Chytridiomycota incertae sedis</taxon>
        <taxon>Chytridiomycetes</taxon>
        <taxon>Rhizophlyctidales</taxon>
        <taxon>Rhizophlyctidaceae</taxon>
        <taxon>Rhizophlyctis</taxon>
    </lineage>
</organism>
<evidence type="ECO:0000256" key="3">
    <source>
        <dbReference type="ARBA" id="ARBA00023043"/>
    </source>
</evidence>
<dbReference type="PANTHER" id="PTHR24161:SF85">
    <property type="entry name" value="PALMITOYLTRANSFERASE HIP14"/>
    <property type="match status" value="1"/>
</dbReference>
<feature type="repeat" description="ANK" evidence="4">
    <location>
        <begin position="260"/>
        <end position="293"/>
    </location>
</feature>
<dbReference type="AlphaFoldDB" id="A0AAD5X6R0"/>
<proteinExistence type="predicted"/>
<dbReference type="EMBL" id="JADGJD010000267">
    <property type="protein sequence ID" value="KAJ3052767.1"/>
    <property type="molecule type" value="Genomic_DNA"/>
</dbReference>
<dbReference type="GO" id="GO:0019706">
    <property type="term" value="F:protein-cysteine S-palmitoyltransferase activity"/>
    <property type="evidence" value="ECO:0007669"/>
    <property type="project" value="UniProtKB-EC"/>
</dbReference>
<dbReference type="InterPro" id="IPR036770">
    <property type="entry name" value="Ankyrin_rpt-contain_sf"/>
</dbReference>
<keyword evidence="3 4" id="KW-0040">ANK repeat</keyword>
<dbReference type="Pfam" id="PF12796">
    <property type="entry name" value="Ank_2"/>
    <property type="match status" value="2"/>
</dbReference>
<dbReference type="PROSITE" id="PS50297">
    <property type="entry name" value="ANK_REP_REGION"/>
    <property type="match status" value="4"/>
</dbReference>
<feature type="repeat" description="ANK" evidence="4">
    <location>
        <begin position="126"/>
        <end position="158"/>
    </location>
</feature>
<reference evidence="6" key="1">
    <citation type="submission" date="2020-05" db="EMBL/GenBank/DDBJ databases">
        <title>Phylogenomic resolution of chytrid fungi.</title>
        <authorList>
            <person name="Stajich J.E."/>
            <person name="Amses K."/>
            <person name="Simmons R."/>
            <person name="Seto K."/>
            <person name="Myers J."/>
            <person name="Bonds A."/>
            <person name="Quandt C.A."/>
            <person name="Barry K."/>
            <person name="Liu P."/>
            <person name="Grigoriev I."/>
            <person name="Longcore J.E."/>
            <person name="James T.Y."/>
        </authorList>
    </citation>
    <scope>NUCLEOTIDE SEQUENCE</scope>
    <source>
        <strain evidence="6">JEL0318</strain>
    </source>
</reference>
<dbReference type="SMART" id="SM00248">
    <property type="entry name" value="ANK"/>
    <property type="match status" value="6"/>
</dbReference>
<sequence length="326" mass="35175">MLSEAREPLLSNFHEGVAAAASVVGNAVLSVASGDSSLVTDKPSHVHHSRGSHKYPPHLHGSAEDEDEDDSFATRTVGRGASNVQEDALARVQDLDLFQAAQRGILERVTGLIESGGASTADRDKENCTALHWAAINNHMAVARFLIDRGAEVDAFGGELMATPLHWAARSGHVQVVDYLRKKGSNPALKDNQGYNALHLAAHAGHTFMIVYLLAAGMDIDDGDLMGRTALMWSAYQGISEDGLNELIKGNASLDSVDQTGYTALHWAVISNHIEPFAEKLIKSGAKYDIKDPEGKTPADWAKERGQGEVFDQLILRKQSKSFDSV</sequence>
<dbReference type="InterPro" id="IPR002110">
    <property type="entry name" value="Ankyrin_rpt"/>
</dbReference>
<accession>A0AAD5X6R0</accession>
<dbReference type="PANTHER" id="PTHR24161">
    <property type="entry name" value="ANK_REP_REGION DOMAIN-CONTAINING PROTEIN-RELATED"/>
    <property type="match status" value="1"/>
</dbReference>
<evidence type="ECO:0000256" key="4">
    <source>
        <dbReference type="PROSITE-ProRule" id="PRU00023"/>
    </source>
</evidence>
<dbReference type="PROSITE" id="PS50088">
    <property type="entry name" value="ANK_REPEAT"/>
    <property type="match status" value="4"/>
</dbReference>
<dbReference type="Pfam" id="PF00023">
    <property type="entry name" value="Ank"/>
    <property type="match status" value="1"/>
</dbReference>
<dbReference type="EC" id="2.3.1.225" evidence="1"/>
<evidence type="ECO:0000313" key="6">
    <source>
        <dbReference type="EMBL" id="KAJ3052767.1"/>
    </source>
</evidence>
<feature type="repeat" description="ANK" evidence="4">
    <location>
        <begin position="193"/>
        <end position="225"/>
    </location>
</feature>
<evidence type="ECO:0000256" key="5">
    <source>
        <dbReference type="SAM" id="MobiDB-lite"/>
    </source>
</evidence>
<dbReference type="Proteomes" id="UP001212841">
    <property type="component" value="Unassembled WGS sequence"/>
</dbReference>
<evidence type="ECO:0000313" key="7">
    <source>
        <dbReference type="Proteomes" id="UP001212841"/>
    </source>
</evidence>
<comment type="caution">
    <text evidence="6">The sequence shown here is derived from an EMBL/GenBank/DDBJ whole genome shotgun (WGS) entry which is preliminary data.</text>
</comment>
<feature type="repeat" description="ANK" evidence="4">
    <location>
        <begin position="160"/>
        <end position="192"/>
    </location>
</feature>
<dbReference type="Gene3D" id="1.25.40.20">
    <property type="entry name" value="Ankyrin repeat-containing domain"/>
    <property type="match status" value="1"/>
</dbReference>
<dbReference type="SUPFAM" id="SSF48403">
    <property type="entry name" value="Ankyrin repeat"/>
    <property type="match status" value="1"/>
</dbReference>
<keyword evidence="2" id="KW-0677">Repeat</keyword>